<protein>
    <recommendedName>
        <fullName evidence="3">Lipoprotein</fullName>
    </recommendedName>
</protein>
<gene>
    <name evidence="1" type="ORF">AWB77_06307</name>
</gene>
<evidence type="ECO:0000313" key="2">
    <source>
        <dbReference type="Proteomes" id="UP000054903"/>
    </source>
</evidence>
<name>A0A158E2Y7_9BURK</name>
<evidence type="ECO:0000313" key="1">
    <source>
        <dbReference type="EMBL" id="SAL01251.1"/>
    </source>
</evidence>
<dbReference type="EMBL" id="FCNX02000022">
    <property type="protein sequence ID" value="SAL01251.1"/>
    <property type="molecule type" value="Genomic_DNA"/>
</dbReference>
<evidence type="ECO:0008006" key="3">
    <source>
        <dbReference type="Google" id="ProtNLM"/>
    </source>
</evidence>
<sequence>MQRFIGGLLVAVALGGCGSTMSPLKDADKVPTERLFSADKTTPGEGKQKITVVRNGGTMIGSGMHLLLKVDGEKTAELGTNDAVELYLAKGEHLLMVEPKYMSTSSSQLSAALVVPTKFPVYRIDINLSGPKFQPSVD</sequence>
<accession>A0A158E2Y7</accession>
<dbReference type="PROSITE" id="PS51257">
    <property type="entry name" value="PROKAR_LIPOPROTEIN"/>
    <property type="match status" value="1"/>
</dbReference>
<reference evidence="1" key="1">
    <citation type="submission" date="2016-01" db="EMBL/GenBank/DDBJ databases">
        <authorList>
            <person name="Peeters C."/>
        </authorList>
    </citation>
    <scope>NUCLEOTIDE SEQUENCE</scope>
    <source>
        <strain evidence="1">LMG 29320</strain>
    </source>
</reference>
<dbReference type="Proteomes" id="UP000054903">
    <property type="component" value="Unassembled WGS sequence"/>
</dbReference>
<keyword evidence="2" id="KW-1185">Reference proteome</keyword>
<comment type="caution">
    <text evidence="1">The sequence shown here is derived from an EMBL/GenBank/DDBJ whole genome shotgun (WGS) entry which is preliminary data.</text>
</comment>
<dbReference type="RefSeq" id="WP_157694962.1">
    <property type="nucleotide sequence ID" value="NZ_FCNX02000022.1"/>
</dbReference>
<proteinExistence type="predicted"/>
<dbReference type="OrthoDB" id="9835247at2"/>
<dbReference type="STRING" id="1777138.AWB77_06307"/>
<organism evidence="1 2">
    <name type="scientific">Caballeronia fortuita</name>
    <dbReference type="NCBI Taxonomy" id="1777138"/>
    <lineage>
        <taxon>Bacteria</taxon>
        <taxon>Pseudomonadati</taxon>
        <taxon>Pseudomonadota</taxon>
        <taxon>Betaproteobacteria</taxon>
        <taxon>Burkholderiales</taxon>
        <taxon>Burkholderiaceae</taxon>
        <taxon>Caballeronia</taxon>
    </lineage>
</organism>
<dbReference type="AlphaFoldDB" id="A0A158E2Y7"/>